<reference evidence="1 2" key="1">
    <citation type="submission" date="2024-01" db="EMBL/GenBank/DDBJ databases">
        <title>The genomes of 5 underutilized Papilionoideae crops provide insights into root nodulation and disease resistanc.</title>
        <authorList>
            <person name="Jiang F."/>
        </authorList>
    </citation>
    <scope>NUCLEOTIDE SEQUENCE [LARGE SCALE GENOMIC DNA]</scope>
    <source>
        <strain evidence="1">LVBAO_FW01</strain>
        <tissue evidence="1">Leaves</tissue>
    </source>
</reference>
<proteinExistence type="predicted"/>
<accession>A0AAN9Q9Y1</accession>
<dbReference type="AlphaFoldDB" id="A0AAN9Q9Y1"/>
<gene>
    <name evidence="1" type="ORF">VNO77_26780</name>
</gene>
<sequence length="66" mass="8184">MFYWDEVTNISSKFGLVDFREEYFDRNHFKVKFILAFIRTSLFYENELPMIHAQFMLRKENHLRSS</sequence>
<evidence type="ECO:0000313" key="2">
    <source>
        <dbReference type="Proteomes" id="UP001367508"/>
    </source>
</evidence>
<keyword evidence="2" id="KW-1185">Reference proteome</keyword>
<protein>
    <submittedName>
        <fullName evidence="1">Uncharacterized protein</fullName>
    </submittedName>
</protein>
<dbReference type="EMBL" id="JAYMYQ010000006">
    <property type="protein sequence ID" value="KAK7323313.1"/>
    <property type="molecule type" value="Genomic_DNA"/>
</dbReference>
<organism evidence="1 2">
    <name type="scientific">Canavalia gladiata</name>
    <name type="common">Sword bean</name>
    <name type="synonym">Dolichos gladiatus</name>
    <dbReference type="NCBI Taxonomy" id="3824"/>
    <lineage>
        <taxon>Eukaryota</taxon>
        <taxon>Viridiplantae</taxon>
        <taxon>Streptophyta</taxon>
        <taxon>Embryophyta</taxon>
        <taxon>Tracheophyta</taxon>
        <taxon>Spermatophyta</taxon>
        <taxon>Magnoliopsida</taxon>
        <taxon>eudicotyledons</taxon>
        <taxon>Gunneridae</taxon>
        <taxon>Pentapetalae</taxon>
        <taxon>rosids</taxon>
        <taxon>fabids</taxon>
        <taxon>Fabales</taxon>
        <taxon>Fabaceae</taxon>
        <taxon>Papilionoideae</taxon>
        <taxon>50 kb inversion clade</taxon>
        <taxon>NPAAA clade</taxon>
        <taxon>indigoferoid/millettioid clade</taxon>
        <taxon>Phaseoleae</taxon>
        <taxon>Canavalia</taxon>
    </lineage>
</organism>
<comment type="caution">
    <text evidence="1">The sequence shown here is derived from an EMBL/GenBank/DDBJ whole genome shotgun (WGS) entry which is preliminary data.</text>
</comment>
<name>A0AAN9Q9Y1_CANGL</name>
<dbReference type="Proteomes" id="UP001367508">
    <property type="component" value="Unassembled WGS sequence"/>
</dbReference>
<evidence type="ECO:0000313" key="1">
    <source>
        <dbReference type="EMBL" id="KAK7323313.1"/>
    </source>
</evidence>